<keyword evidence="3" id="KW-1185">Reference proteome</keyword>
<dbReference type="STRING" id="5364.A0A5C3MQR4"/>
<dbReference type="PANTHER" id="PTHR15020">
    <property type="entry name" value="FLAVIN REDUCTASE-RELATED"/>
    <property type="match status" value="1"/>
</dbReference>
<dbReference type="Proteomes" id="UP000305948">
    <property type="component" value="Unassembled WGS sequence"/>
</dbReference>
<evidence type="ECO:0000259" key="1">
    <source>
        <dbReference type="Pfam" id="PF13460"/>
    </source>
</evidence>
<dbReference type="OrthoDB" id="63935at2759"/>
<dbReference type="EMBL" id="ML213528">
    <property type="protein sequence ID" value="TFK46706.1"/>
    <property type="molecule type" value="Genomic_DNA"/>
</dbReference>
<sequence>MNIKNLNVLAIGASKNVGYHAATRLLDQGATVTFLLRSPSVFDNDENMKRYVASGKAKIVKGDALKREDVARAWQSANEGGAVDLLLFTLGGYPSFSLTKGLALDPPNLVTQAVLNTLTTIPTSIKPKIIAVTSNGLDQASHKALPLAMKPFYSFLLDGPHKDKLGAERLFAHCAGREWVEGEPLATILHPGWSTTEGLPEKGALADNIVVVRPAVYTNGSCQAEEGGRVRTSREIISGAYTVSRKDVAYFIVEGILKDWEHWKGSTACIAY</sequence>
<evidence type="ECO:0000313" key="2">
    <source>
        <dbReference type="EMBL" id="TFK46706.1"/>
    </source>
</evidence>
<reference evidence="2 3" key="1">
    <citation type="journal article" date="2019" name="Nat. Ecol. Evol.">
        <title>Megaphylogeny resolves global patterns of mushroom evolution.</title>
        <authorList>
            <person name="Varga T."/>
            <person name="Krizsan K."/>
            <person name="Foldi C."/>
            <person name="Dima B."/>
            <person name="Sanchez-Garcia M."/>
            <person name="Sanchez-Ramirez S."/>
            <person name="Szollosi G.J."/>
            <person name="Szarkandi J.G."/>
            <person name="Papp V."/>
            <person name="Albert L."/>
            <person name="Andreopoulos W."/>
            <person name="Angelini C."/>
            <person name="Antonin V."/>
            <person name="Barry K.W."/>
            <person name="Bougher N.L."/>
            <person name="Buchanan P."/>
            <person name="Buyck B."/>
            <person name="Bense V."/>
            <person name="Catcheside P."/>
            <person name="Chovatia M."/>
            <person name="Cooper J."/>
            <person name="Damon W."/>
            <person name="Desjardin D."/>
            <person name="Finy P."/>
            <person name="Geml J."/>
            <person name="Haridas S."/>
            <person name="Hughes K."/>
            <person name="Justo A."/>
            <person name="Karasinski D."/>
            <person name="Kautmanova I."/>
            <person name="Kiss B."/>
            <person name="Kocsube S."/>
            <person name="Kotiranta H."/>
            <person name="LaButti K.M."/>
            <person name="Lechner B.E."/>
            <person name="Liimatainen K."/>
            <person name="Lipzen A."/>
            <person name="Lukacs Z."/>
            <person name="Mihaltcheva S."/>
            <person name="Morgado L.N."/>
            <person name="Niskanen T."/>
            <person name="Noordeloos M.E."/>
            <person name="Ohm R.A."/>
            <person name="Ortiz-Santana B."/>
            <person name="Ovrebo C."/>
            <person name="Racz N."/>
            <person name="Riley R."/>
            <person name="Savchenko A."/>
            <person name="Shiryaev A."/>
            <person name="Soop K."/>
            <person name="Spirin V."/>
            <person name="Szebenyi C."/>
            <person name="Tomsovsky M."/>
            <person name="Tulloss R.E."/>
            <person name="Uehling J."/>
            <person name="Grigoriev I.V."/>
            <person name="Vagvolgyi C."/>
            <person name="Papp T."/>
            <person name="Martin F.M."/>
            <person name="Miettinen O."/>
            <person name="Hibbett D.S."/>
            <person name="Nagy L.G."/>
        </authorList>
    </citation>
    <scope>NUCLEOTIDE SEQUENCE [LARGE SCALE GENOMIC DNA]</scope>
    <source>
        <strain evidence="2 3">OMC1185</strain>
    </source>
</reference>
<dbReference type="AlphaFoldDB" id="A0A5C3MQR4"/>
<gene>
    <name evidence="2" type="ORF">OE88DRAFT_1637825</name>
</gene>
<feature type="domain" description="NAD(P)-binding" evidence="1">
    <location>
        <begin position="12"/>
        <end position="197"/>
    </location>
</feature>
<accession>A0A5C3MQR4</accession>
<proteinExistence type="predicted"/>
<protein>
    <recommendedName>
        <fullName evidence="1">NAD(P)-binding domain-containing protein</fullName>
    </recommendedName>
</protein>
<dbReference type="PANTHER" id="PTHR15020:SF50">
    <property type="entry name" value="UPF0659 PROTEIN YMR090W"/>
    <property type="match status" value="1"/>
</dbReference>
<organism evidence="2 3">
    <name type="scientific">Heliocybe sulcata</name>
    <dbReference type="NCBI Taxonomy" id="5364"/>
    <lineage>
        <taxon>Eukaryota</taxon>
        <taxon>Fungi</taxon>
        <taxon>Dikarya</taxon>
        <taxon>Basidiomycota</taxon>
        <taxon>Agaricomycotina</taxon>
        <taxon>Agaricomycetes</taxon>
        <taxon>Gloeophyllales</taxon>
        <taxon>Gloeophyllaceae</taxon>
        <taxon>Heliocybe</taxon>
    </lineage>
</organism>
<dbReference type="InterPro" id="IPR036291">
    <property type="entry name" value="NAD(P)-bd_dom_sf"/>
</dbReference>
<dbReference type="InterPro" id="IPR016040">
    <property type="entry name" value="NAD(P)-bd_dom"/>
</dbReference>
<evidence type="ECO:0000313" key="3">
    <source>
        <dbReference type="Proteomes" id="UP000305948"/>
    </source>
</evidence>
<dbReference type="Pfam" id="PF13460">
    <property type="entry name" value="NAD_binding_10"/>
    <property type="match status" value="1"/>
</dbReference>
<name>A0A5C3MQR4_9AGAM</name>
<dbReference type="SUPFAM" id="SSF51735">
    <property type="entry name" value="NAD(P)-binding Rossmann-fold domains"/>
    <property type="match status" value="1"/>
</dbReference>
<dbReference type="Gene3D" id="3.40.50.720">
    <property type="entry name" value="NAD(P)-binding Rossmann-like Domain"/>
    <property type="match status" value="1"/>
</dbReference>